<evidence type="ECO:0000313" key="2">
    <source>
        <dbReference type="EMBL" id="GAG71426.1"/>
    </source>
</evidence>
<sequence length="128" mass="14722">MVALSPKSLEELDVNVSKENRNKDFLEVSGRKGLGVKADDLLDKLDEKALVEVEKRNPNLSAENKRRIAQKIACGSVRYFMLKFARNSIIIFDFEEALSFEGETGPYLQYTFVRINSIFRKLEENFAR</sequence>
<dbReference type="InterPro" id="IPR014729">
    <property type="entry name" value="Rossmann-like_a/b/a_fold"/>
</dbReference>
<dbReference type="EMBL" id="BART01006905">
    <property type="protein sequence ID" value="GAG71426.1"/>
    <property type="molecule type" value="Genomic_DNA"/>
</dbReference>
<dbReference type="InterPro" id="IPR035684">
    <property type="entry name" value="ArgRS_core"/>
</dbReference>
<dbReference type="InterPro" id="IPR001278">
    <property type="entry name" value="Arg-tRNA-ligase"/>
</dbReference>
<feature type="domain" description="Arginyl-tRNA synthetase catalytic core" evidence="1">
    <location>
        <begin position="23"/>
        <end position="94"/>
    </location>
</feature>
<reference evidence="2" key="1">
    <citation type="journal article" date="2014" name="Front. Microbiol.">
        <title>High frequency of phylogenetically diverse reductive dehalogenase-homologous genes in deep subseafloor sedimentary metagenomes.</title>
        <authorList>
            <person name="Kawai M."/>
            <person name="Futagami T."/>
            <person name="Toyoda A."/>
            <person name="Takaki Y."/>
            <person name="Nishi S."/>
            <person name="Hori S."/>
            <person name="Arai W."/>
            <person name="Tsubouchi T."/>
            <person name="Morono Y."/>
            <person name="Uchiyama I."/>
            <person name="Ito T."/>
            <person name="Fujiyama A."/>
            <person name="Inagaki F."/>
            <person name="Takami H."/>
        </authorList>
    </citation>
    <scope>NUCLEOTIDE SEQUENCE</scope>
    <source>
        <strain evidence="2">Expedition CK06-06</strain>
    </source>
</reference>
<dbReference type="GO" id="GO:0006420">
    <property type="term" value="P:arginyl-tRNA aminoacylation"/>
    <property type="evidence" value="ECO:0007669"/>
    <property type="project" value="InterPro"/>
</dbReference>
<dbReference type="AlphaFoldDB" id="X1BH92"/>
<dbReference type="PANTHER" id="PTHR11956:SF5">
    <property type="entry name" value="ARGININE--TRNA LIGASE, CYTOPLASMIC"/>
    <property type="match status" value="1"/>
</dbReference>
<dbReference type="Gene3D" id="3.40.50.620">
    <property type="entry name" value="HUPs"/>
    <property type="match status" value="1"/>
</dbReference>
<dbReference type="Pfam" id="PF00750">
    <property type="entry name" value="tRNA-synt_1d"/>
    <property type="match status" value="1"/>
</dbReference>
<dbReference type="SUPFAM" id="SSF52374">
    <property type="entry name" value="Nucleotidylyl transferase"/>
    <property type="match status" value="1"/>
</dbReference>
<organism evidence="2">
    <name type="scientific">marine sediment metagenome</name>
    <dbReference type="NCBI Taxonomy" id="412755"/>
    <lineage>
        <taxon>unclassified sequences</taxon>
        <taxon>metagenomes</taxon>
        <taxon>ecological metagenomes</taxon>
    </lineage>
</organism>
<protein>
    <recommendedName>
        <fullName evidence="1">Arginyl-tRNA synthetase catalytic core domain-containing protein</fullName>
    </recommendedName>
</protein>
<dbReference type="GO" id="GO:0004814">
    <property type="term" value="F:arginine-tRNA ligase activity"/>
    <property type="evidence" value="ECO:0007669"/>
    <property type="project" value="InterPro"/>
</dbReference>
<gene>
    <name evidence="2" type="ORF">S01H4_15758</name>
</gene>
<dbReference type="PANTHER" id="PTHR11956">
    <property type="entry name" value="ARGINYL-TRNA SYNTHETASE"/>
    <property type="match status" value="1"/>
</dbReference>
<proteinExistence type="predicted"/>
<evidence type="ECO:0000259" key="1">
    <source>
        <dbReference type="Pfam" id="PF00750"/>
    </source>
</evidence>
<dbReference type="GO" id="GO:0005524">
    <property type="term" value="F:ATP binding"/>
    <property type="evidence" value="ECO:0007669"/>
    <property type="project" value="InterPro"/>
</dbReference>
<accession>X1BH92</accession>
<name>X1BH92_9ZZZZ</name>
<comment type="caution">
    <text evidence="2">The sequence shown here is derived from an EMBL/GenBank/DDBJ whole genome shotgun (WGS) entry which is preliminary data.</text>
</comment>